<sequence length="413" mass="44573">MALLPFRLPDIGEGIAEAEVVEWHAAVGDTVAEGQVIVSVMTDKATVEMEAPAAGTLIEQGAAAGTMLAIGATLFVLDVADEDIPTPLDAAATDLAPLAATPAPVAPKAPVAAQPTRPADRPPAARRDRPNRQVLAAPAVRHRARQLGIDLSAVPAVGERVSHEDLDRFILSRQPAAAPVEPLDTPGTTIPVTGLRRQIARRMEEAKRHIPHFTYVDELDVTALEMLRERRSAQYGQRLSVLHFLIAAMCQALRAFPMLNAHYDDSKDVITQFDTIDLGIATQTEKGLLVPVLRHAQNLDVEGIAHAVEDLANRTRNGEVTREDLRGSTITVTSLGKLGGIAATPIINRPEVAIVAPNRIIERLVPCPGGPEVRKLMNMSISCDHRVIDGFIAASFIQEIKRILENPEELERS</sequence>
<keyword evidence="7 10" id="KW-0450">Lipoyl</keyword>
<dbReference type="InterPro" id="IPR023213">
    <property type="entry name" value="CAT-like_dom_sf"/>
</dbReference>
<evidence type="ECO:0000256" key="6">
    <source>
        <dbReference type="ARBA" id="ARBA00022679"/>
    </source>
</evidence>
<dbReference type="RefSeq" id="WP_021691513.1">
    <property type="nucleotide sequence ID" value="NZ_BASZ01000011.1"/>
</dbReference>
<evidence type="ECO:0000256" key="2">
    <source>
        <dbReference type="ARBA" id="ARBA00004052"/>
    </source>
</evidence>
<dbReference type="GO" id="GO:0031405">
    <property type="term" value="F:lipoic acid binding"/>
    <property type="evidence" value="ECO:0007669"/>
    <property type="project" value="TreeGrafter"/>
</dbReference>
<evidence type="ECO:0000313" key="15">
    <source>
        <dbReference type="Proteomes" id="UP000016568"/>
    </source>
</evidence>
<feature type="compositionally biased region" description="Low complexity" evidence="11">
    <location>
        <begin position="105"/>
        <end position="117"/>
    </location>
</feature>
<evidence type="ECO:0000256" key="1">
    <source>
        <dbReference type="ARBA" id="ARBA00001938"/>
    </source>
</evidence>
<dbReference type="PROSITE" id="PS00189">
    <property type="entry name" value="LIPOYL"/>
    <property type="match status" value="1"/>
</dbReference>
<comment type="pathway">
    <text evidence="3">Amino-acid degradation; L-lysine degradation via saccharopine pathway; glutaryl-CoA from L-lysine: step 6/6.</text>
</comment>
<evidence type="ECO:0000256" key="3">
    <source>
        <dbReference type="ARBA" id="ARBA00005145"/>
    </source>
</evidence>
<keyword evidence="6 10" id="KW-0808">Transferase</keyword>
<comment type="caution">
    <text evidence="14">The sequence shown here is derived from an EMBL/GenBank/DDBJ whole genome shotgun (WGS) entry which is preliminary data.</text>
</comment>
<dbReference type="EMBL" id="BASZ01000011">
    <property type="protein sequence ID" value="GAD50695.1"/>
    <property type="molecule type" value="Genomic_DNA"/>
</dbReference>
<evidence type="ECO:0000256" key="5">
    <source>
        <dbReference type="ARBA" id="ARBA00011666"/>
    </source>
</evidence>
<evidence type="ECO:0000256" key="11">
    <source>
        <dbReference type="SAM" id="MobiDB-lite"/>
    </source>
</evidence>
<proteinExistence type="inferred from homology"/>
<dbReference type="Gene3D" id="2.40.50.100">
    <property type="match status" value="1"/>
</dbReference>
<dbReference type="SUPFAM" id="SSF47005">
    <property type="entry name" value="Peripheral subunit-binding domain of 2-oxo acid dehydrogenase complex"/>
    <property type="match status" value="1"/>
</dbReference>
<dbReference type="InterPro" id="IPR050743">
    <property type="entry name" value="2-oxoacid_DH_E2_comp"/>
</dbReference>
<keyword evidence="8 10" id="KW-0012">Acyltransferase</keyword>
<organism evidence="14 15">
    <name type="scientific">Caenibius tardaugens NBRC 16725</name>
    <dbReference type="NCBI Taxonomy" id="1219035"/>
    <lineage>
        <taxon>Bacteria</taxon>
        <taxon>Pseudomonadati</taxon>
        <taxon>Pseudomonadota</taxon>
        <taxon>Alphaproteobacteria</taxon>
        <taxon>Sphingomonadales</taxon>
        <taxon>Erythrobacteraceae</taxon>
        <taxon>Caenibius</taxon>
    </lineage>
</organism>
<evidence type="ECO:0000313" key="14">
    <source>
        <dbReference type="EMBL" id="GAD50695.1"/>
    </source>
</evidence>
<dbReference type="CDD" id="cd06849">
    <property type="entry name" value="lipoyl_domain"/>
    <property type="match status" value="1"/>
</dbReference>
<dbReference type="PROSITE" id="PS50968">
    <property type="entry name" value="BIOTINYL_LIPOYL"/>
    <property type="match status" value="1"/>
</dbReference>
<comment type="catalytic activity">
    <reaction evidence="9">
        <text>N(6)-[(R)-dihydrolipoyl]-L-lysyl-[protein] + succinyl-CoA = N(6)-[(R)-S(8)-succinyldihydrolipoyl]-L-lysyl-[protein] + CoA</text>
        <dbReference type="Rhea" id="RHEA:15213"/>
        <dbReference type="Rhea" id="RHEA-COMP:10475"/>
        <dbReference type="Rhea" id="RHEA-COMP:20092"/>
        <dbReference type="ChEBI" id="CHEBI:57287"/>
        <dbReference type="ChEBI" id="CHEBI:57292"/>
        <dbReference type="ChEBI" id="CHEBI:83100"/>
        <dbReference type="ChEBI" id="CHEBI:83120"/>
        <dbReference type="EC" id="2.3.1.61"/>
    </reaction>
</comment>
<dbReference type="InterPro" id="IPR003016">
    <property type="entry name" value="2-oxoA_DH_lipoyl-BS"/>
</dbReference>
<dbReference type="InterPro" id="IPR000089">
    <property type="entry name" value="Biotin_lipoyl"/>
</dbReference>
<evidence type="ECO:0000256" key="9">
    <source>
        <dbReference type="ARBA" id="ARBA00052761"/>
    </source>
</evidence>
<dbReference type="EC" id="2.3.1.-" evidence="10"/>
<evidence type="ECO:0000256" key="10">
    <source>
        <dbReference type="RuleBase" id="RU003423"/>
    </source>
</evidence>
<comment type="cofactor">
    <cofactor evidence="1 10">
        <name>(R)-lipoate</name>
        <dbReference type="ChEBI" id="CHEBI:83088"/>
    </cofactor>
</comment>
<comment type="function">
    <text evidence="2">E2 component of the 2-oxoglutarate dehydrogenase (OGDH) complex which catalyzes the second step in the conversion of 2-oxoglutarate to succinyl-CoA and CO(2).</text>
</comment>
<gene>
    <name evidence="14" type="primary">bkdB</name>
    <name evidence="14" type="ORF">NT2_11_00030</name>
</gene>
<dbReference type="AlphaFoldDB" id="U2YP63"/>
<dbReference type="InterPro" id="IPR011053">
    <property type="entry name" value="Single_hybrid_motif"/>
</dbReference>
<feature type="compositionally biased region" description="Basic and acidic residues" evidence="11">
    <location>
        <begin position="118"/>
        <end position="131"/>
    </location>
</feature>
<dbReference type="Gene3D" id="3.30.559.10">
    <property type="entry name" value="Chloramphenicol acetyltransferase-like domain"/>
    <property type="match status" value="1"/>
</dbReference>
<dbReference type="PROSITE" id="PS51826">
    <property type="entry name" value="PSBD"/>
    <property type="match status" value="1"/>
</dbReference>
<dbReference type="Pfam" id="PF00198">
    <property type="entry name" value="2-oxoacid_dh"/>
    <property type="match status" value="1"/>
</dbReference>
<dbReference type="GO" id="GO:0016407">
    <property type="term" value="F:acetyltransferase activity"/>
    <property type="evidence" value="ECO:0007669"/>
    <property type="project" value="TreeGrafter"/>
</dbReference>
<dbReference type="PANTHER" id="PTHR43178">
    <property type="entry name" value="DIHYDROLIPOAMIDE ACETYLTRANSFERASE COMPONENT OF PYRUVATE DEHYDROGENASE COMPLEX"/>
    <property type="match status" value="1"/>
</dbReference>
<dbReference type="InterPro" id="IPR001078">
    <property type="entry name" value="2-oxoacid_DH_actylTfrase"/>
</dbReference>
<dbReference type="GO" id="GO:0004149">
    <property type="term" value="F:dihydrolipoyllysine-residue succinyltransferase activity"/>
    <property type="evidence" value="ECO:0007669"/>
    <property type="project" value="UniProtKB-EC"/>
</dbReference>
<keyword evidence="15" id="KW-1185">Reference proteome</keyword>
<name>U2YP63_9SPHN</name>
<dbReference type="Proteomes" id="UP000016568">
    <property type="component" value="Unassembled WGS sequence"/>
</dbReference>
<evidence type="ECO:0000256" key="4">
    <source>
        <dbReference type="ARBA" id="ARBA00007317"/>
    </source>
</evidence>
<evidence type="ECO:0000256" key="7">
    <source>
        <dbReference type="ARBA" id="ARBA00022823"/>
    </source>
</evidence>
<dbReference type="SUPFAM" id="SSF51230">
    <property type="entry name" value="Single hybrid motif"/>
    <property type="match status" value="1"/>
</dbReference>
<dbReference type="InterPro" id="IPR036625">
    <property type="entry name" value="E3-bd_dom_sf"/>
</dbReference>
<dbReference type="SUPFAM" id="SSF52777">
    <property type="entry name" value="CoA-dependent acyltransferases"/>
    <property type="match status" value="1"/>
</dbReference>
<feature type="region of interest" description="Disordered" evidence="11">
    <location>
        <begin position="105"/>
        <end position="133"/>
    </location>
</feature>
<evidence type="ECO:0000259" key="12">
    <source>
        <dbReference type="PROSITE" id="PS50968"/>
    </source>
</evidence>
<dbReference type="eggNOG" id="COG0508">
    <property type="taxonomic scope" value="Bacteria"/>
</dbReference>
<dbReference type="OrthoDB" id="9805770at2"/>
<dbReference type="FunFam" id="3.30.559.10:FF:000007">
    <property type="entry name" value="Dihydrolipoamide acetyltransferase component of pyruvate dehydrogenase complex"/>
    <property type="match status" value="1"/>
</dbReference>
<evidence type="ECO:0000259" key="13">
    <source>
        <dbReference type="PROSITE" id="PS51826"/>
    </source>
</evidence>
<dbReference type="Gene3D" id="4.10.320.10">
    <property type="entry name" value="E3-binding domain"/>
    <property type="match status" value="1"/>
</dbReference>
<feature type="domain" description="Lipoyl-binding" evidence="12">
    <location>
        <begin position="3"/>
        <end position="78"/>
    </location>
</feature>
<reference evidence="14 15" key="1">
    <citation type="submission" date="2013-09" db="EMBL/GenBank/DDBJ databases">
        <title>Whole genome shotgun sequence of Novosphingobium tardaugens NBRC 16725.</title>
        <authorList>
            <person name="Isaki S."/>
            <person name="Hosoyama A."/>
            <person name="Tsuchikane K."/>
            <person name="Katsumata H."/>
            <person name="Ando Y."/>
            <person name="Yamazaki S."/>
            <person name="Fujita N."/>
        </authorList>
    </citation>
    <scope>NUCLEOTIDE SEQUENCE [LARGE SCALE GENOMIC DNA]</scope>
    <source>
        <strain evidence="14 15">NBRC 16725</strain>
    </source>
</reference>
<protein>
    <recommendedName>
        <fullName evidence="10">Dihydrolipoamide acetyltransferase component of pyruvate dehydrogenase complex</fullName>
        <ecNumber evidence="10">2.3.1.-</ecNumber>
    </recommendedName>
</protein>
<dbReference type="KEGG" id="ntd:EGO55_06980"/>
<evidence type="ECO:0000256" key="8">
    <source>
        <dbReference type="ARBA" id="ARBA00023315"/>
    </source>
</evidence>
<dbReference type="InterPro" id="IPR004167">
    <property type="entry name" value="PSBD"/>
</dbReference>
<accession>U2YP63</accession>
<feature type="domain" description="Peripheral subunit-binding (PSBD)" evidence="13">
    <location>
        <begin position="135"/>
        <end position="170"/>
    </location>
</feature>
<dbReference type="Pfam" id="PF00364">
    <property type="entry name" value="Biotin_lipoyl"/>
    <property type="match status" value="1"/>
</dbReference>
<comment type="subunit">
    <text evidence="5">Forms a 24-polypeptide structural core with octahedral symmetry. Part of the 2-oxoglutarate dehydrogenase (OGDH) complex composed of E1 (2-oxoglutarate dehydrogenase), E2 (dihydrolipoamide succinyltransferase) and E3 (dihydrolipoamide dehydrogenase); the complex contains multiple copies of the three enzymatic components (E1, E2 and E3).</text>
</comment>
<dbReference type="PANTHER" id="PTHR43178:SF5">
    <property type="entry name" value="LIPOAMIDE ACYLTRANSFERASE COMPONENT OF BRANCHED-CHAIN ALPHA-KETO ACID DEHYDROGENASE COMPLEX, MITOCHONDRIAL"/>
    <property type="match status" value="1"/>
</dbReference>
<dbReference type="Pfam" id="PF02817">
    <property type="entry name" value="E3_binding"/>
    <property type="match status" value="1"/>
</dbReference>
<comment type="similarity">
    <text evidence="4 10">Belongs to the 2-oxoacid dehydrogenase family.</text>
</comment>
<dbReference type="GO" id="GO:0005737">
    <property type="term" value="C:cytoplasm"/>
    <property type="evidence" value="ECO:0007669"/>
    <property type="project" value="TreeGrafter"/>
</dbReference>